<accession>A0ABU3Z1P5</accession>
<dbReference type="RefSeq" id="WP_317295922.1">
    <property type="nucleotide sequence ID" value="NZ_JABFFQ010000003.1"/>
</dbReference>
<protein>
    <submittedName>
        <fullName evidence="1">Uncharacterized protein</fullName>
    </submittedName>
</protein>
<keyword evidence="2" id="KW-1185">Reference proteome</keyword>
<dbReference type="Proteomes" id="UP001273768">
    <property type="component" value="Unassembled WGS sequence"/>
</dbReference>
<evidence type="ECO:0000313" key="2">
    <source>
        <dbReference type="Proteomes" id="UP001273768"/>
    </source>
</evidence>
<name>A0ABU3Z1P5_9EURY</name>
<comment type="caution">
    <text evidence="1">The sequence shown here is derived from an EMBL/GenBank/DDBJ whole genome shotgun (WGS) entry which is preliminary data.</text>
</comment>
<sequence>MNSVKPLTAVLVILAFIAGTGVGYLLPAQGETATAGAACPDRITSRDALTVALHDPEVVGLLGNKSIDTIAFSKGSYPERNVNYTQILFRLGDPDPDDRMTAPMIVVQVNESCMVYSVYKTYPSYIPETPPEA</sequence>
<dbReference type="EMBL" id="JABFFQ010000003">
    <property type="protein sequence ID" value="MDV4342737.1"/>
    <property type="molecule type" value="Genomic_DNA"/>
</dbReference>
<gene>
    <name evidence="1" type="ORF">HL657_06035</name>
</gene>
<organism evidence="1 2">
    <name type="scientific">Methanoculleus nereidis</name>
    <dbReference type="NCBI Taxonomy" id="2735141"/>
    <lineage>
        <taxon>Archaea</taxon>
        <taxon>Methanobacteriati</taxon>
        <taxon>Methanobacteriota</taxon>
        <taxon>Stenosarchaea group</taxon>
        <taxon>Methanomicrobia</taxon>
        <taxon>Methanomicrobiales</taxon>
        <taxon>Methanomicrobiaceae</taxon>
        <taxon>Methanoculleus</taxon>
    </lineage>
</organism>
<evidence type="ECO:0000313" key="1">
    <source>
        <dbReference type="EMBL" id="MDV4342737.1"/>
    </source>
</evidence>
<proteinExistence type="predicted"/>
<reference evidence="1 2" key="1">
    <citation type="submission" date="2020-05" db="EMBL/GenBank/DDBJ databases">
        <title>Isolation and characterization of methanoarchaea from a cold seep at offshore SW Taiwan.</title>
        <authorList>
            <person name="Chen Y.-W."/>
            <person name="Chen S.-C."/>
            <person name="Lai M.-C."/>
        </authorList>
    </citation>
    <scope>NUCLEOTIDE SEQUENCE [LARGE SCALE GENOMIC DNA]</scope>
    <source>
        <strain evidence="1 2">YWC-01</strain>
    </source>
</reference>